<evidence type="ECO:0008006" key="3">
    <source>
        <dbReference type="Google" id="ProtNLM"/>
    </source>
</evidence>
<accession>A0A833SPA6</accession>
<gene>
    <name evidence="1" type="ORF">GN244_ATG17038</name>
</gene>
<dbReference type="EMBL" id="WSZM01000603">
    <property type="protein sequence ID" value="KAF4031165.1"/>
    <property type="molecule type" value="Genomic_DNA"/>
</dbReference>
<evidence type="ECO:0000313" key="2">
    <source>
        <dbReference type="Proteomes" id="UP000602510"/>
    </source>
</evidence>
<protein>
    <recommendedName>
        <fullName evidence="3">Reverse transcriptase Ty1/copia-type domain-containing protein</fullName>
    </recommendedName>
</protein>
<organism evidence="1 2">
    <name type="scientific">Phytophthora infestans</name>
    <name type="common">Potato late blight agent</name>
    <name type="synonym">Botrytis infestans</name>
    <dbReference type="NCBI Taxonomy" id="4787"/>
    <lineage>
        <taxon>Eukaryota</taxon>
        <taxon>Sar</taxon>
        <taxon>Stramenopiles</taxon>
        <taxon>Oomycota</taxon>
        <taxon>Peronosporomycetes</taxon>
        <taxon>Peronosporales</taxon>
        <taxon>Peronosporaceae</taxon>
        <taxon>Phytophthora</taxon>
    </lineage>
</organism>
<keyword evidence="2" id="KW-1185">Reference proteome</keyword>
<reference evidence="1" key="1">
    <citation type="submission" date="2020-04" db="EMBL/GenBank/DDBJ databases">
        <title>Hybrid Assembly of Korean Phytophthora infestans isolates.</title>
        <authorList>
            <person name="Prokchorchik M."/>
            <person name="Lee Y."/>
            <person name="Seo J."/>
            <person name="Cho J.-H."/>
            <person name="Park Y.-E."/>
            <person name="Jang D.-C."/>
            <person name="Im J.-S."/>
            <person name="Choi J.-G."/>
            <person name="Park H.-J."/>
            <person name="Lee G.-B."/>
            <person name="Lee Y.-G."/>
            <person name="Hong S.-Y."/>
            <person name="Cho K."/>
            <person name="Sohn K.H."/>
        </authorList>
    </citation>
    <scope>NUCLEOTIDE SEQUENCE</scope>
    <source>
        <strain evidence="1">KR_1_A1</strain>
    </source>
</reference>
<evidence type="ECO:0000313" key="1">
    <source>
        <dbReference type="EMBL" id="KAF4031165.1"/>
    </source>
</evidence>
<sequence length="64" mass="7044">MTAVGTYVDDMLVPGASTDYVDTFLVDRQVLSLKDLGSATKFLGVRIPFDELTGYSLDQEQVIK</sequence>
<dbReference type="AlphaFoldDB" id="A0A833SPA6"/>
<name>A0A833SPA6_PHYIN</name>
<proteinExistence type="predicted"/>
<dbReference type="Proteomes" id="UP000602510">
    <property type="component" value="Unassembled WGS sequence"/>
</dbReference>
<comment type="caution">
    <text evidence="1">The sequence shown here is derived from an EMBL/GenBank/DDBJ whole genome shotgun (WGS) entry which is preliminary data.</text>
</comment>